<dbReference type="InterPro" id="IPR019166">
    <property type="entry name" value="MIC26/MIC27"/>
</dbReference>
<evidence type="ECO:0000313" key="2">
    <source>
        <dbReference type="EMBL" id="GMM34988.1"/>
    </source>
</evidence>
<sequence>MFAFKARQTVFCGAVSAAAFFVPSSVIHNESKRAFYQDLEDDLTVTNGAASNNKSLLDEQLYTPAKHDNLEVTYTDGMTIASSKFLEQKLNVLRNWTIGHLDYYFYEYETAKSSMNNELDALKTKYHSIVAEPVLPNLIYILTGALSGSVMVNKKALPIRFITPLIFGSACYGYFMPKSFDNTRANVWNYEKENFPHFAKGHIEFLIKMEKNKKCMEKKLEKTNQCLIKKVHCTRTAVKKFLDF</sequence>
<name>A0AAV5QJM8_9ASCO</name>
<dbReference type="InterPro" id="IPR033181">
    <property type="entry name" value="Mic26_fungi"/>
</dbReference>
<dbReference type="GO" id="GO:0042407">
    <property type="term" value="P:cristae formation"/>
    <property type="evidence" value="ECO:0007669"/>
    <property type="project" value="InterPro"/>
</dbReference>
<dbReference type="PANTHER" id="PTHR28268">
    <property type="entry name" value="MICOS SUBUNIT MIC26"/>
    <property type="match status" value="1"/>
</dbReference>
<comment type="caution">
    <text evidence="2">The sequence shown here is derived from an EMBL/GenBank/DDBJ whole genome shotgun (WGS) entry which is preliminary data.</text>
</comment>
<reference evidence="2 3" key="1">
    <citation type="journal article" date="2023" name="Elife">
        <title>Identification of key yeast species and microbe-microbe interactions impacting larval growth of Drosophila in the wild.</title>
        <authorList>
            <person name="Mure A."/>
            <person name="Sugiura Y."/>
            <person name="Maeda R."/>
            <person name="Honda K."/>
            <person name="Sakurai N."/>
            <person name="Takahashi Y."/>
            <person name="Watada M."/>
            <person name="Katoh T."/>
            <person name="Gotoh A."/>
            <person name="Gotoh Y."/>
            <person name="Taniguchi I."/>
            <person name="Nakamura K."/>
            <person name="Hayashi T."/>
            <person name="Katayama T."/>
            <person name="Uemura T."/>
            <person name="Hattori Y."/>
        </authorList>
    </citation>
    <scope>NUCLEOTIDE SEQUENCE [LARGE SCALE GENOMIC DNA]</scope>
    <source>
        <strain evidence="2 3">SC-9</strain>
    </source>
</reference>
<evidence type="ECO:0000256" key="1">
    <source>
        <dbReference type="RuleBase" id="RU363021"/>
    </source>
</evidence>
<dbReference type="GO" id="GO:0061617">
    <property type="term" value="C:MICOS complex"/>
    <property type="evidence" value="ECO:0007669"/>
    <property type="project" value="UniProtKB-UniRule"/>
</dbReference>
<dbReference type="GeneID" id="90072967"/>
<dbReference type="GO" id="GO:0044284">
    <property type="term" value="C:mitochondrial crista junction"/>
    <property type="evidence" value="ECO:0007669"/>
    <property type="project" value="TreeGrafter"/>
</dbReference>
<keyword evidence="1" id="KW-0999">Mitochondrion inner membrane</keyword>
<dbReference type="RefSeq" id="XP_064851988.1">
    <property type="nucleotide sequence ID" value="XM_064995916.1"/>
</dbReference>
<dbReference type="Proteomes" id="UP001360560">
    <property type="component" value="Unassembled WGS sequence"/>
</dbReference>
<comment type="subcellular location">
    <subcellularLocation>
        <location evidence="1">Mitochondrion inner membrane</location>
    </subcellularLocation>
</comment>
<comment type="subunit">
    <text evidence="1">Component of the mitochondrial contact site and cristae organizing system (MICOS) complex.</text>
</comment>
<protein>
    <recommendedName>
        <fullName evidence="1">MICOS complex subunit</fullName>
    </recommendedName>
</protein>
<dbReference type="PANTHER" id="PTHR28268:SF1">
    <property type="entry name" value="MICOS SUBUNIT MIC26"/>
    <property type="match status" value="1"/>
</dbReference>
<evidence type="ECO:0000313" key="3">
    <source>
        <dbReference type="Proteomes" id="UP001360560"/>
    </source>
</evidence>
<dbReference type="EMBL" id="BTFZ01000004">
    <property type="protein sequence ID" value="GMM34988.1"/>
    <property type="molecule type" value="Genomic_DNA"/>
</dbReference>
<proteinExistence type="predicted"/>
<gene>
    <name evidence="2" type="ORF">DASC09_023130</name>
</gene>
<accession>A0AAV5QJM8</accession>
<keyword evidence="1" id="KW-0496">Mitochondrion</keyword>
<dbReference type="Pfam" id="PF09769">
    <property type="entry name" value="ApoO"/>
    <property type="match status" value="1"/>
</dbReference>
<keyword evidence="3" id="KW-1185">Reference proteome</keyword>
<keyword evidence="1" id="KW-0472">Membrane</keyword>
<organism evidence="2 3">
    <name type="scientific">Saccharomycopsis crataegensis</name>
    <dbReference type="NCBI Taxonomy" id="43959"/>
    <lineage>
        <taxon>Eukaryota</taxon>
        <taxon>Fungi</taxon>
        <taxon>Dikarya</taxon>
        <taxon>Ascomycota</taxon>
        <taxon>Saccharomycotina</taxon>
        <taxon>Saccharomycetes</taxon>
        <taxon>Saccharomycopsidaceae</taxon>
        <taxon>Saccharomycopsis</taxon>
    </lineage>
</organism>
<comment type="function">
    <text evidence="1">Component of the MICOS complex, a large protein complex of the mitochondrial inner membrane that plays crucial roles in the maintenance of crista junctions, inner membrane architecture, and formation of contact sites to the outer membrane.</text>
</comment>
<dbReference type="AlphaFoldDB" id="A0AAV5QJM8"/>